<accession>A0A6A7BXN5</accession>
<organism evidence="4 5">
    <name type="scientific">Piedraia hortae CBS 480.64</name>
    <dbReference type="NCBI Taxonomy" id="1314780"/>
    <lineage>
        <taxon>Eukaryota</taxon>
        <taxon>Fungi</taxon>
        <taxon>Dikarya</taxon>
        <taxon>Ascomycota</taxon>
        <taxon>Pezizomycotina</taxon>
        <taxon>Dothideomycetes</taxon>
        <taxon>Dothideomycetidae</taxon>
        <taxon>Capnodiales</taxon>
        <taxon>Piedraiaceae</taxon>
        <taxon>Piedraia</taxon>
    </lineage>
</organism>
<dbReference type="Proteomes" id="UP000799421">
    <property type="component" value="Unassembled WGS sequence"/>
</dbReference>
<gene>
    <name evidence="4" type="ORF">K470DRAFT_217794</name>
</gene>
<feature type="region of interest" description="Disordered" evidence="3">
    <location>
        <begin position="469"/>
        <end position="491"/>
    </location>
</feature>
<feature type="compositionally biased region" description="Acidic residues" evidence="3">
    <location>
        <begin position="767"/>
        <end position="785"/>
    </location>
</feature>
<feature type="region of interest" description="Disordered" evidence="3">
    <location>
        <begin position="66"/>
        <end position="105"/>
    </location>
</feature>
<proteinExistence type="inferred from homology"/>
<name>A0A6A7BXN5_9PEZI</name>
<dbReference type="OrthoDB" id="295029at2759"/>
<feature type="compositionally biased region" description="Polar residues" evidence="3">
    <location>
        <begin position="789"/>
        <end position="807"/>
    </location>
</feature>
<evidence type="ECO:0000256" key="3">
    <source>
        <dbReference type="SAM" id="MobiDB-lite"/>
    </source>
</evidence>
<dbReference type="PANTHER" id="PTHR12634">
    <property type="entry name" value="SIT4 YEAST -ASSOCIATING PROTEIN-RELATED"/>
    <property type="match status" value="1"/>
</dbReference>
<evidence type="ECO:0000313" key="4">
    <source>
        <dbReference type="EMBL" id="KAF2860126.1"/>
    </source>
</evidence>
<reference evidence="4" key="1">
    <citation type="journal article" date="2020" name="Stud. Mycol.">
        <title>101 Dothideomycetes genomes: a test case for predicting lifestyles and emergence of pathogens.</title>
        <authorList>
            <person name="Haridas S."/>
            <person name="Albert R."/>
            <person name="Binder M."/>
            <person name="Bloem J."/>
            <person name="Labutti K."/>
            <person name="Salamov A."/>
            <person name="Andreopoulos B."/>
            <person name="Baker S."/>
            <person name="Barry K."/>
            <person name="Bills G."/>
            <person name="Bluhm B."/>
            <person name="Cannon C."/>
            <person name="Castanera R."/>
            <person name="Culley D."/>
            <person name="Daum C."/>
            <person name="Ezra D."/>
            <person name="Gonzalez J."/>
            <person name="Henrissat B."/>
            <person name="Kuo A."/>
            <person name="Liang C."/>
            <person name="Lipzen A."/>
            <person name="Lutzoni F."/>
            <person name="Magnuson J."/>
            <person name="Mondo S."/>
            <person name="Nolan M."/>
            <person name="Ohm R."/>
            <person name="Pangilinan J."/>
            <person name="Park H.-J."/>
            <person name="Ramirez L."/>
            <person name="Alfaro M."/>
            <person name="Sun H."/>
            <person name="Tritt A."/>
            <person name="Yoshinaga Y."/>
            <person name="Zwiers L.-H."/>
            <person name="Turgeon B."/>
            <person name="Goodwin S."/>
            <person name="Spatafora J."/>
            <person name="Crous P."/>
            <person name="Grigoriev I."/>
        </authorList>
    </citation>
    <scope>NUCLEOTIDE SEQUENCE</scope>
    <source>
        <strain evidence="4">CBS 480.64</strain>
    </source>
</reference>
<feature type="region of interest" description="Disordered" evidence="3">
    <location>
        <begin position="767"/>
        <end position="826"/>
    </location>
</feature>
<keyword evidence="5" id="KW-1185">Reference proteome</keyword>
<dbReference type="Pfam" id="PF04499">
    <property type="entry name" value="SAPS"/>
    <property type="match status" value="1"/>
</dbReference>
<keyword evidence="2" id="KW-0131">Cell cycle</keyword>
<dbReference type="GO" id="GO:0019903">
    <property type="term" value="F:protein phosphatase binding"/>
    <property type="evidence" value="ECO:0007669"/>
    <property type="project" value="InterPro"/>
</dbReference>
<dbReference type="EMBL" id="MU005985">
    <property type="protein sequence ID" value="KAF2860126.1"/>
    <property type="molecule type" value="Genomic_DNA"/>
</dbReference>
<dbReference type="GO" id="GO:0005829">
    <property type="term" value="C:cytosol"/>
    <property type="evidence" value="ECO:0007669"/>
    <property type="project" value="TreeGrafter"/>
</dbReference>
<dbReference type="GO" id="GO:0019888">
    <property type="term" value="F:protein phosphatase regulator activity"/>
    <property type="evidence" value="ECO:0007669"/>
    <property type="project" value="TreeGrafter"/>
</dbReference>
<feature type="compositionally biased region" description="Polar residues" evidence="3">
    <location>
        <begin position="429"/>
        <end position="441"/>
    </location>
</feature>
<feature type="compositionally biased region" description="Acidic residues" evidence="3">
    <location>
        <begin position="66"/>
        <end position="78"/>
    </location>
</feature>
<feature type="region of interest" description="Disordered" evidence="3">
    <location>
        <begin position="416"/>
        <end position="451"/>
    </location>
</feature>
<comment type="similarity">
    <text evidence="1">Belongs to the SAPS family.</text>
</comment>
<dbReference type="AlphaFoldDB" id="A0A6A7BXN5"/>
<dbReference type="GO" id="GO:0005634">
    <property type="term" value="C:nucleus"/>
    <property type="evidence" value="ECO:0007669"/>
    <property type="project" value="TreeGrafter"/>
</dbReference>
<evidence type="ECO:0000256" key="2">
    <source>
        <dbReference type="ARBA" id="ARBA00023306"/>
    </source>
</evidence>
<feature type="compositionally biased region" description="Acidic residues" evidence="3">
    <location>
        <begin position="808"/>
        <end position="826"/>
    </location>
</feature>
<dbReference type="PANTHER" id="PTHR12634:SF8">
    <property type="entry name" value="FIERY MOUNTAIN, ISOFORM D"/>
    <property type="match status" value="1"/>
</dbReference>
<protein>
    <submittedName>
        <fullName evidence="4">SAPS-domain-containing protein</fullName>
    </submittedName>
</protein>
<sequence>MFWKFSNFASISTLDSLLDKPNVTLEELLNDSDLVQELKHKNNKLVSFLRAEPVLKKLLRYVVAEPEPESESDEPDERPDDKRGLSFFAKRNRSSPGSEAERERNEANRTKYAYVACEVLSCDIWSITEALVGNTADLREFWQYVYRPAPLDPVQAGYFTRVNEVLFDRKTEDMLALLKSLDGVVPAMLQHVDCPMIMDLLLKIISMEKQMGGAGVVDWLQSQQLIPLLLGFLSPEHPSATQTSAGDFLKAIITISANATTQDQSVIGPNELTRQLVSEECIRTLIKSMLQGGNSLLVSVGIVIEVIRKNNSDYDLDNQVGPEPKPSDPIYLGYLLRSFANHIGDFMHLIRSPEKVELQSTFGTKIERLGFDRFKTCELMAELLHCSNMGLLNERGADENVKMRDAERERLKAAGRFIPPPIPPMSPMQEGSTAEFGSSVDSHGFHHARRPSLDEKAREILSDEDGFEKVNVPADMDPDMPRPLSPTKKSNVWDAECPTKVLTGQLDRSRIDDDDTVMTGYNEPGEIVDGELDVEKPAPLFAKKRSSSHEEAVSSTEYRTETDGSPVVGDFLKMQFVKHHVVPTILDFFFRFPWNNFLHNVVYDVVQQVFNGPLDRGFNRTLAYELFRPLSVDGASIGILSTKPITNRIMDGQTASDISQKSNGLRLGYMGHLTLIAEEVGKFGSRVPLDPVVIQRLEDPAWIEYMNGSLAATRERDNAVLGGVPPEQASNLRQTDIAQQASSALTSVGIGTDSFDVHSASLAAGFADDDHDDEEPEDDDDDDDGQGGQEAQRSLFTRLQSAKQPTFSEDEQVGELSFDDEDMDYR</sequence>
<evidence type="ECO:0000256" key="1">
    <source>
        <dbReference type="ARBA" id="ARBA00006180"/>
    </source>
</evidence>
<dbReference type="InterPro" id="IPR007587">
    <property type="entry name" value="SAPS"/>
</dbReference>
<evidence type="ECO:0000313" key="5">
    <source>
        <dbReference type="Proteomes" id="UP000799421"/>
    </source>
</evidence>